<evidence type="ECO:0000313" key="9">
    <source>
        <dbReference type="Proteomes" id="UP001381693"/>
    </source>
</evidence>
<dbReference type="InterPro" id="IPR021717">
    <property type="entry name" value="Nucleoporin_Nup160"/>
</dbReference>
<dbReference type="Pfam" id="PF23354">
    <property type="entry name" value="TPR_NUP160_120_M"/>
    <property type="match status" value="1"/>
</dbReference>
<dbReference type="EMBL" id="JAXCGZ010019475">
    <property type="protein sequence ID" value="KAK7066064.1"/>
    <property type="molecule type" value="Genomic_DNA"/>
</dbReference>
<dbReference type="Pfam" id="PF23345">
    <property type="entry name" value="NUP160_helical"/>
    <property type="match status" value="1"/>
</dbReference>
<organism evidence="8 9">
    <name type="scientific">Halocaridina rubra</name>
    <name type="common">Hawaiian red shrimp</name>
    <dbReference type="NCBI Taxonomy" id="373956"/>
    <lineage>
        <taxon>Eukaryota</taxon>
        <taxon>Metazoa</taxon>
        <taxon>Ecdysozoa</taxon>
        <taxon>Arthropoda</taxon>
        <taxon>Crustacea</taxon>
        <taxon>Multicrustacea</taxon>
        <taxon>Malacostraca</taxon>
        <taxon>Eumalacostraca</taxon>
        <taxon>Eucarida</taxon>
        <taxon>Decapoda</taxon>
        <taxon>Pleocyemata</taxon>
        <taxon>Caridea</taxon>
        <taxon>Atyoidea</taxon>
        <taxon>Atyidae</taxon>
        <taxon>Halocaridina</taxon>
    </lineage>
</organism>
<evidence type="ECO:0000259" key="4">
    <source>
        <dbReference type="Pfam" id="PF11715"/>
    </source>
</evidence>
<name>A0AAN8WTI7_HALRR</name>
<protein>
    <recommendedName>
        <fullName evidence="10">Nuclear pore complex protein Nup160</fullName>
    </recommendedName>
</protein>
<evidence type="ECO:0000256" key="3">
    <source>
        <dbReference type="ARBA" id="ARBA00023242"/>
    </source>
</evidence>
<evidence type="ECO:0000259" key="7">
    <source>
        <dbReference type="Pfam" id="PF23354"/>
    </source>
</evidence>
<evidence type="ECO:0000259" key="6">
    <source>
        <dbReference type="Pfam" id="PF23347"/>
    </source>
</evidence>
<comment type="caution">
    <text evidence="8">The sequence shown here is derived from an EMBL/GenBank/DDBJ whole genome shotgun (WGS) entry which is preliminary data.</text>
</comment>
<evidence type="ECO:0000259" key="5">
    <source>
        <dbReference type="Pfam" id="PF23345"/>
    </source>
</evidence>
<feature type="domain" description="NUP160 helical" evidence="5">
    <location>
        <begin position="557"/>
        <end position="786"/>
    </location>
</feature>
<keyword evidence="2" id="KW-0813">Transport</keyword>
<dbReference type="InterPro" id="IPR056536">
    <property type="entry name" value="TPR_NUP160_C"/>
</dbReference>
<feature type="domain" description="NUP160 C-terminal TPR" evidence="6">
    <location>
        <begin position="1154"/>
        <end position="1397"/>
    </location>
</feature>
<evidence type="ECO:0008006" key="10">
    <source>
        <dbReference type="Google" id="ProtNLM"/>
    </source>
</evidence>
<dbReference type="PANTHER" id="PTHR21286">
    <property type="entry name" value="NUCLEAR PORE COMPLEX PROTEIN NUP160"/>
    <property type="match status" value="1"/>
</dbReference>
<dbReference type="Proteomes" id="UP001381693">
    <property type="component" value="Unassembled WGS sequence"/>
</dbReference>
<dbReference type="InterPro" id="IPR056547">
    <property type="entry name" value="NUP160_helical"/>
</dbReference>
<reference evidence="8 9" key="1">
    <citation type="submission" date="2023-11" db="EMBL/GenBank/DDBJ databases">
        <title>Halocaridina rubra genome assembly.</title>
        <authorList>
            <person name="Smith C."/>
        </authorList>
    </citation>
    <scope>NUCLEOTIDE SEQUENCE [LARGE SCALE GENOMIC DNA]</scope>
    <source>
        <strain evidence="8">EP-1</strain>
        <tissue evidence="8">Whole</tissue>
    </source>
</reference>
<keyword evidence="9" id="KW-1185">Reference proteome</keyword>
<evidence type="ECO:0000313" key="8">
    <source>
        <dbReference type="EMBL" id="KAK7066064.1"/>
    </source>
</evidence>
<evidence type="ECO:0000256" key="1">
    <source>
        <dbReference type="ARBA" id="ARBA00004123"/>
    </source>
</evidence>
<dbReference type="Pfam" id="PF11715">
    <property type="entry name" value="Beta-prop_Nup120_160"/>
    <property type="match status" value="1"/>
</dbReference>
<dbReference type="GO" id="GO:0017056">
    <property type="term" value="F:structural constituent of nuclear pore"/>
    <property type="evidence" value="ECO:0007669"/>
    <property type="project" value="TreeGrafter"/>
</dbReference>
<evidence type="ECO:0000256" key="2">
    <source>
        <dbReference type="ARBA" id="ARBA00022448"/>
    </source>
</evidence>
<dbReference type="InterPro" id="IPR056535">
    <property type="entry name" value="TPR_NUP160_M"/>
</dbReference>
<comment type="subcellular location">
    <subcellularLocation>
        <location evidence="1">Nucleus</location>
    </subcellularLocation>
</comment>
<feature type="domain" description="NUP160 middle TPR" evidence="7">
    <location>
        <begin position="833"/>
        <end position="1097"/>
    </location>
</feature>
<dbReference type="GO" id="GO:0005643">
    <property type="term" value="C:nuclear pore"/>
    <property type="evidence" value="ECO:0007669"/>
    <property type="project" value="UniProtKB-ARBA"/>
</dbReference>
<gene>
    <name evidence="8" type="ORF">SK128_016913</name>
</gene>
<dbReference type="InterPro" id="IPR059141">
    <property type="entry name" value="Beta-prop_Nup120_160"/>
</dbReference>
<sequence length="1402" mass="156420">MMTDGENATLGFREVIPDQSALIQWRNITIDTGAAQSTLQDIKVPEYGGGYAYKSQSPAARNRYIYWRVCHDIVELWEESLDYDFVHNHVQFRFADTPVLEGLSVHETHQFVFILLATVSSVHRICLPHPQMMQGTKSKPYSILSELTFQTLKEYHNQHILNSNLAGEGLPHTAATHLMSGNGGDAVFILGQTGGTLLVVKMYDRPFSIFTETIKNASFMNRLFTGFVPGMFRGIEGAETVTSLIIHELGGDAIAMGVCRDGKMRSWSCSKLQCILVHDVLENTAEAGRKLNPGAQRHQIRGCSEGDEFSIGIFLNFMEKQVIVIYQPSIHLGQLHLRHIKTVYPPQFDLVDFSLTSTYLWTLWTDSNNDTQLLYASVRDNDNIKASFDLFSVVLEQLPEKDIPLTDPYLDPKEVYLKELFTPNRFSSHTLRKALGIYRRNVDVSFTGERDMWKLQEEVDSALREQIEPRINSDLTEEEIAQITLEAWATFYSHTLQYHQVGHKPVGIMSLDSDQVIGIVRKQVVSWIRPMDALEYLAHAPLDSLNVSNLNGVLSEDPVISAAVVALARPLRTVREMLPQEVAAAFILDLHHLHSPDQVGASITTSLLTDNTSLVTSLCQQLASVSGMVGGLRAYLDALHLDMGMPDALVLENGGFPVPASFSGALGGCAGASIISAVVAQLAKIRLEFCRDLLLLQQVAVQLGHQCRIGSEASSQLRSTLLPETSLLTQAYFALLHISTTAATIPNQATLDIAKRQLAALSLSDGPGIVHSPPGLGRPTAVLELFFLNSGGDCARSLVMPTPEQSDICNDIPSKTWTKLLMPLSVTVAQLAWPISRCLLLVEWLLWGGQHGTVQEYVRLLQPWCEWNSCSRKFILGVALLNQGEAKKASRLFMAALEGVIKEDFLGIKVAGGTADTPAEQFRVMYCLRVIRLLEQSGQPELALQVAEQCVAVVSADHPSLSALYLVIFKHHLELQHHDEAFSSLLAFPDPHCRRNCLRQLIISLHDRKCLKTLINYQYGSLESDVVTILENRARSADILVNNYYDLLFSFHIKKHNFKKGACVMYECALRLNVEGLGEKGLRQQAKCYLACLNCLRHIPPDQAWIVKPLPKAVDDCNESIGSGSNGSGPKRNSDGVTVISPLVRRRPQVKVLELTHIDREYELVHARLKMLKIQPEAQSSGGALNAADTISLLTHGRLFRDAVRLTKLFEQPLVPIFQSLVYACMHPQPSRSSITSFQEGDGMHKESEENELWNLLKELVEEEEKGKQSFLHHAVSSVLLQHTIALPTWLVNSYKLRNTGELLQLYVMHGLLEEAVRLACQYIDGVLGHGMDQVGLLNALHASEPPVWMPYTALDKLLLELREVQQNNYYSKLSSDLNSRLHKYRSELERVSQDRLIFLKG</sequence>
<feature type="domain" description="Nucleoporin Nup120/160 beta-propeller" evidence="4">
    <location>
        <begin position="63"/>
        <end position="535"/>
    </location>
</feature>
<proteinExistence type="predicted"/>
<accession>A0AAN8WTI7</accession>
<keyword evidence="3" id="KW-0539">Nucleus</keyword>
<dbReference type="PANTHER" id="PTHR21286:SF0">
    <property type="entry name" value="NUCLEAR PORE COMPLEX PROTEIN NUP160"/>
    <property type="match status" value="1"/>
</dbReference>
<dbReference type="Pfam" id="PF23347">
    <property type="entry name" value="TPR_Nup160_C"/>
    <property type="match status" value="1"/>
</dbReference>